<feature type="region of interest" description="Disordered" evidence="1">
    <location>
        <begin position="66"/>
        <end position="124"/>
    </location>
</feature>
<keyword evidence="3" id="KW-1185">Reference proteome</keyword>
<dbReference type="Proteomes" id="UP000187203">
    <property type="component" value="Unassembled WGS sequence"/>
</dbReference>
<comment type="caution">
    <text evidence="2">The sequence shown here is derived from an EMBL/GenBank/DDBJ whole genome shotgun (WGS) entry which is preliminary data.</text>
</comment>
<gene>
    <name evidence="2" type="ORF">COLO4_16395</name>
</gene>
<proteinExistence type="predicted"/>
<feature type="compositionally biased region" description="Polar residues" evidence="1">
    <location>
        <begin position="67"/>
        <end position="84"/>
    </location>
</feature>
<dbReference type="OrthoDB" id="2143914at2759"/>
<reference evidence="3" key="1">
    <citation type="submission" date="2013-09" db="EMBL/GenBank/DDBJ databases">
        <title>Corchorus olitorius genome sequencing.</title>
        <authorList>
            <person name="Alam M."/>
            <person name="Haque M.S."/>
            <person name="Islam M.S."/>
            <person name="Emdad E.M."/>
            <person name="Islam M.M."/>
            <person name="Ahmed B."/>
            <person name="Halim A."/>
            <person name="Hossen Q.M.M."/>
            <person name="Hossain M.Z."/>
            <person name="Ahmed R."/>
            <person name="Khan M.M."/>
            <person name="Islam R."/>
            <person name="Rashid M.M."/>
            <person name="Khan S.A."/>
            <person name="Rahman M.S."/>
            <person name="Alam M."/>
            <person name="Yahiya A.S."/>
            <person name="Khan M.S."/>
            <person name="Azam M.S."/>
            <person name="Haque T."/>
            <person name="Lashkar M.Z.H."/>
            <person name="Akhand A.I."/>
            <person name="Morshed G."/>
            <person name="Roy S."/>
            <person name="Uddin K.S."/>
            <person name="Rabeya T."/>
            <person name="Hossain A.S."/>
            <person name="Chowdhury A."/>
            <person name="Snigdha A.R."/>
            <person name="Mortoza M.S."/>
            <person name="Matin S.A."/>
            <person name="Hoque S.M.E."/>
            <person name="Islam M.K."/>
            <person name="Roy D.K."/>
            <person name="Haider R."/>
            <person name="Moosa M.M."/>
            <person name="Elias S.M."/>
            <person name="Hasan A.M."/>
            <person name="Jahan S."/>
            <person name="Shafiuddin M."/>
            <person name="Mahmood N."/>
            <person name="Shommy N.S."/>
        </authorList>
    </citation>
    <scope>NUCLEOTIDE SEQUENCE [LARGE SCALE GENOMIC DNA]</scope>
    <source>
        <strain evidence="3">cv. O-4</strain>
    </source>
</reference>
<name>A0A1R3JHI1_9ROSI</name>
<accession>A0A1R3JHI1</accession>
<evidence type="ECO:0000313" key="3">
    <source>
        <dbReference type="Proteomes" id="UP000187203"/>
    </source>
</evidence>
<feature type="compositionally biased region" description="Low complexity" evidence="1">
    <location>
        <begin position="85"/>
        <end position="124"/>
    </location>
</feature>
<organism evidence="2 3">
    <name type="scientific">Corchorus olitorius</name>
    <dbReference type="NCBI Taxonomy" id="93759"/>
    <lineage>
        <taxon>Eukaryota</taxon>
        <taxon>Viridiplantae</taxon>
        <taxon>Streptophyta</taxon>
        <taxon>Embryophyta</taxon>
        <taxon>Tracheophyta</taxon>
        <taxon>Spermatophyta</taxon>
        <taxon>Magnoliopsida</taxon>
        <taxon>eudicotyledons</taxon>
        <taxon>Gunneridae</taxon>
        <taxon>Pentapetalae</taxon>
        <taxon>rosids</taxon>
        <taxon>malvids</taxon>
        <taxon>Malvales</taxon>
        <taxon>Malvaceae</taxon>
        <taxon>Grewioideae</taxon>
        <taxon>Apeibeae</taxon>
        <taxon>Corchorus</taxon>
    </lineage>
</organism>
<evidence type="ECO:0000256" key="1">
    <source>
        <dbReference type="SAM" id="MobiDB-lite"/>
    </source>
</evidence>
<evidence type="ECO:0000313" key="2">
    <source>
        <dbReference type="EMBL" id="OMO94338.1"/>
    </source>
</evidence>
<protein>
    <submittedName>
        <fullName evidence="2">Transcription factor MYB39-like protein</fullName>
    </submittedName>
</protein>
<dbReference type="EMBL" id="AWUE01016077">
    <property type="protein sequence ID" value="OMO94338.1"/>
    <property type="molecule type" value="Genomic_DNA"/>
</dbReference>
<dbReference type="AlphaFoldDB" id="A0A1R3JHI1"/>
<sequence>MEAFNLILNSDYSHHNIKENYQVPNLAPFSSLGNNATSQPLHHPINADPQVPFSFQTSLKSDENMGHCSNFTMVNQGDNQTDNNSSSWPLPSPTTLLPDQASLSNNNNNTGGGDASSSSSYNNGAANSPYWPELYFEDSIMHEIS</sequence>